<dbReference type="EMBL" id="PFGC01000058">
    <property type="protein sequence ID" value="PIW36388.1"/>
    <property type="molecule type" value="Genomic_DNA"/>
</dbReference>
<proteinExistence type="predicted"/>
<organism evidence="3 4">
    <name type="scientific">Candidatus Kerfeldbacteria bacterium CG15_BIG_FIL_POST_REV_8_21_14_020_45_12</name>
    <dbReference type="NCBI Taxonomy" id="2014247"/>
    <lineage>
        <taxon>Bacteria</taxon>
        <taxon>Candidatus Kerfeldiibacteriota</taxon>
    </lineage>
</organism>
<comment type="caution">
    <text evidence="3">The sequence shown here is derived from an EMBL/GenBank/DDBJ whole genome shotgun (WGS) entry which is preliminary data.</text>
</comment>
<keyword evidence="2" id="KW-0732">Signal</keyword>
<evidence type="ECO:0000313" key="4">
    <source>
        <dbReference type="Proteomes" id="UP000230292"/>
    </source>
</evidence>
<evidence type="ECO:0008006" key="5">
    <source>
        <dbReference type="Google" id="ProtNLM"/>
    </source>
</evidence>
<feature type="region of interest" description="Disordered" evidence="1">
    <location>
        <begin position="79"/>
        <end position="104"/>
    </location>
</feature>
<evidence type="ECO:0000313" key="3">
    <source>
        <dbReference type="EMBL" id="PIW36388.1"/>
    </source>
</evidence>
<protein>
    <recommendedName>
        <fullName evidence="5">F5/8 type C domain-containing protein</fullName>
    </recommendedName>
</protein>
<feature type="chain" id="PRO_5014617551" description="F5/8 type C domain-containing protein" evidence="2">
    <location>
        <begin position="19"/>
        <end position="173"/>
    </location>
</feature>
<name>A0A2M7H2D3_9BACT</name>
<reference evidence="3 4" key="1">
    <citation type="submission" date="2017-09" db="EMBL/GenBank/DDBJ databases">
        <title>Depth-based differentiation of microbial function through sediment-hosted aquifers and enrichment of novel symbionts in the deep terrestrial subsurface.</title>
        <authorList>
            <person name="Probst A.J."/>
            <person name="Ladd B."/>
            <person name="Jarett J.K."/>
            <person name="Geller-Mcgrath D.E."/>
            <person name="Sieber C.M."/>
            <person name="Emerson J.B."/>
            <person name="Anantharaman K."/>
            <person name="Thomas B.C."/>
            <person name="Malmstrom R."/>
            <person name="Stieglmeier M."/>
            <person name="Klingl A."/>
            <person name="Woyke T."/>
            <person name="Ryan C.M."/>
            <person name="Banfield J.F."/>
        </authorList>
    </citation>
    <scope>NUCLEOTIDE SEQUENCE [LARGE SCALE GENOMIC DNA]</scope>
    <source>
        <strain evidence="3">CG15_BIG_FIL_POST_REV_8_21_14_020_45_12</strain>
    </source>
</reference>
<accession>A0A2M7H2D3</accession>
<dbReference type="Proteomes" id="UP000230292">
    <property type="component" value="Unassembled WGS sequence"/>
</dbReference>
<evidence type="ECO:0000256" key="2">
    <source>
        <dbReference type="SAM" id="SignalP"/>
    </source>
</evidence>
<gene>
    <name evidence="3" type="ORF">COW24_05705</name>
</gene>
<evidence type="ECO:0000256" key="1">
    <source>
        <dbReference type="SAM" id="MobiDB-lite"/>
    </source>
</evidence>
<dbReference type="AlphaFoldDB" id="A0A2M7H2D3"/>
<sequence>MVRSTTITVALCSAVVLAAAVMAVGLFKQHTVTYVRIVDVGLKGGDTSSPGADIRAVSITRPTRNRTWFAKSVVSGNIQNGNEGNNNEYKNPSALLGDPDKKTDPQHLSLGGGEIVVTLPIIAKVSDVIEVDEIGSKTGVHPDKFEVYMSKDAKGPWQLLGESDGPSTFTIAE</sequence>
<feature type="signal peptide" evidence="2">
    <location>
        <begin position="1"/>
        <end position="18"/>
    </location>
</feature>